<feature type="compositionally biased region" description="Basic and acidic residues" evidence="1">
    <location>
        <begin position="100"/>
        <end position="133"/>
    </location>
</feature>
<protein>
    <submittedName>
        <fullName evidence="2">Uncharacterized protein</fullName>
    </submittedName>
</protein>
<comment type="caution">
    <text evidence="2">The sequence shown here is derived from an EMBL/GenBank/DDBJ whole genome shotgun (WGS) entry which is preliminary data.</text>
</comment>
<evidence type="ECO:0000313" key="3">
    <source>
        <dbReference type="Proteomes" id="UP001637993"/>
    </source>
</evidence>
<dbReference type="EMBL" id="JBGMEG010000003">
    <property type="protein sequence ID" value="MFO3717100.1"/>
    <property type="molecule type" value="Genomic_DNA"/>
</dbReference>
<feature type="region of interest" description="Disordered" evidence="1">
    <location>
        <begin position="28"/>
        <end position="148"/>
    </location>
</feature>
<evidence type="ECO:0000313" key="2">
    <source>
        <dbReference type="EMBL" id="MFO3717100.1"/>
    </source>
</evidence>
<sequence length="183" mass="21950">MMFRNKKNNQESKYKSFEDWANDTLKKLEEMEDGKQEENKKTTYESKKKPTVFRKISDNKDVDEKFPRPENKKQSQMDKRSHEGKVNSRGSIKGNPAMGREGDPINPDLRRRLEEKKRRELRESRIKKEYKRDAHYKRKNERDEEKHAKVASYKSTLKNKESFRKAIIMSEIQAPPLAKRKKF</sequence>
<gene>
    <name evidence="2" type="ORF">AB9Q04_01895</name>
</gene>
<dbReference type="RefSeq" id="WP_410023695.1">
    <property type="nucleotide sequence ID" value="NZ_JBGMEG010000003.1"/>
</dbReference>
<dbReference type="Proteomes" id="UP001637993">
    <property type="component" value="Unassembled WGS sequence"/>
</dbReference>
<evidence type="ECO:0000256" key="1">
    <source>
        <dbReference type="SAM" id="MobiDB-lite"/>
    </source>
</evidence>
<accession>A0ABW9MZ96</accession>
<proteinExistence type="predicted"/>
<organism evidence="2 3">
    <name type="scientific">Anaerococcus groningensis</name>
    <dbReference type="NCBI Taxonomy" id="3115616"/>
    <lineage>
        <taxon>Bacteria</taxon>
        <taxon>Bacillati</taxon>
        <taxon>Bacillota</taxon>
        <taxon>Tissierellia</taxon>
        <taxon>Tissierellales</taxon>
        <taxon>Peptoniphilaceae</taxon>
        <taxon>Anaerococcus</taxon>
    </lineage>
</organism>
<name>A0ABW9MZ96_9FIRM</name>
<feature type="compositionally biased region" description="Basic and acidic residues" evidence="1">
    <location>
        <begin position="28"/>
        <end position="48"/>
    </location>
</feature>
<keyword evidence="3" id="KW-1185">Reference proteome</keyword>
<feature type="compositionally biased region" description="Basic and acidic residues" evidence="1">
    <location>
        <begin position="55"/>
        <end position="86"/>
    </location>
</feature>
<reference evidence="2 3" key="1">
    <citation type="journal article" date="2025" name="Anaerobe">
        <title>Description of Anaerococcus kampingiae sp. nov., Anaerococcus groningensis sp. nov., Anaerococcus martiniensis sp. nov., and Anaerococcus cruorum sp. nov., isolated from human clinical specimens.</title>
        <authorList>
            <person name="Boiten K.E."/>
            <person name="Meijer J."/>
            <person name="van Wezel E.M."/>
            <person name="Veloo A.C.M."/>
        </authorList>
    </citation>
    <scope>NUCLEOTIDE SEQUENCE [LARGE SCALE GENOMIC DNA]</scope>
    <source>
        <strain evidence="2 3">ENR1011</strain>
    </source>
</reference>